<dbReference type="InterPro" id="IPR001387">
    <property type="entry name" value="Cro/C1-type_HTH"/>
</dbReference>
<dbReference type="Pfam" id="PF23552">
    <property type="entry name" value="ParB_C"/>
    <property type="match status" value="1"/>
</dbReference>
<dbReference type="PANTHER" id="PTHR33375:SF1">
    <property type="entry name" value="CHROMOSOME-PARTITIONING PROTEIN PARB-RELATED"/>
    <property type="match status" value="1"/>
</dbReference>
<dbReference type="Pfam" id="PF17762">
    <property type="entry name" value="HTH_ParB"/>
    <property type="match status" value="1"/>
</dbReference>
<dbReference type="FunFam" id="3.90.1530.30:FF:000001">
    <property type="entry name" value="Chromosome partitioning protein ParB"/>
    <property type="match status" value="1"/>
</dbReference>
<dbReference type="InterPro" id="IPR036086">
    <property type="entry name" value="ParB/Sulfiredoxin_sf"/>
</dbReference>
<dbReference type="InterPro" id="IPR050336">
    <property type="entry name" value="Chromosome_partition/occlusion"/>
</dbReference>
<evidence type="ECO:0000313" key="5">
    <source>
        <dbReference type="EMBL" id="URA10944.1"/>
    </source>
</evidence>
<organism evidence="5 6">
    <name type="scientific">Thermospira aquatica</name>
    <dbReference type="NCBI Taxonomy" id="2828656"/>
    <lineage>
        <taxon>Bacteria</taxon>
        <taxon>Pseudomonadati</taxon>
        <taxon>Spirochaetota</taxon>
        <taxon>Spirochaetia</taxon>
        <taxon>Brevinematales</taxon>
        <taxon>Thermospiraceae</taxon>
        <taxon>Thermospira</taxon>
    </lineage>
</organism>
<dbReference type="GO" id="GO:0003677">
    <property type="term" value="F:DNA binding"/>
    <property type="evidence" value="ECO:0007669"/>
    <property type="project" value="UniProtKB-KW"/>
</dbReference>
<evidence type="ECO:0000256" key="3">
    <source>
        <dbReference type="ARBA" id="ARBA00023125"/>
    </source>
</evidence>
<reference evidence="5" key="1">
    <citation type="submission" date="2021-04" db="EMBL/GenBank/DDBJ databases">
        <authorList>
            <person name="Postec A."/>
        </authorList>
    </citation>
    <scope>NUCLEOTIDE SEQUENCE</scope>
    <source>
        <strain evidence="5">F1F22</strain>
    </source>
</reference>
<dbReference type="RefSeq" id="WP_271436074.1">
    <property type="nucleotide sequence ID" value="NZ_CP073355.1"/>
</dbReference>
<dbReference type="CDD" id="cd16393">
    <property type="entry name" value="SPO0J_N"/>
    <property type="match status" value="1"/>
</dbReference>
<dbReference type="AlphaFoldDB" id="A0AAX3BFZ1"/>
<evidence type="ECO:0000313" key="6">
    <source>
        <dbReference type="Proteomes" id="UP001056539"/>
    </source>
</evidence>
<keyword evidence="3" id="KW-0238">DNA-binding</keyword>
<dbReference type="EMBL" id="CP073355">
    <property type="protein sequence ID" value="URA10944.1"/>
    <property type="molecule type" value="Genomic_DNA"/>
</dbReference>
<feature type="domain" description="HTH cro/C1-type" evidence="4">
    <location>
        <begin position="134"/>
        <end position="161"/>
    </location>
</feature>
<dbReference type="InterPro" id="IPR003115">
    <property type="entry name" value="ParB_N"/>
</dbReference>
<dbReference type="PROSITE" id="PS50943">
    <property type="entry name" value="HTH_CROC1"/>
    <property type="match status" value="1"/>
</dbReference>
<evidence type="ECO:0000259" key="4">
    <source>
        <dbReference type="PROSITE" id="PS50943"/>
    </source>
</evidence>
<dbReference type="SMART" id="SM00470">
    <property type="entry name" value="ParB"/>
    <property type="match status" value="1"/>
</dbReference>
<dbReference type="GO" id="GO:0007059">
    <property type="term" value="P:chromosome segregation"/>
    <property type="evidence" value="ECO:0007669"/>
    <property type="project" value="UniProtKB-KW"/>
</dbReference>
<sequence>MAQKHGLGKGMLALVDENMIEEEVYKGNIQMIDVGKILPNKHQPRKFFAEDELKELADSIREKGVIQPILVTDLGNGKYELVAGERRWRAAKMAGLLEIPAIVRDFSEEDKLEIALIENIQRSDLNPIEEALAFKEIMERLHLSQEELAQRIGKNRSSVANTLRLLKLPEIIQQKIIQKELTEGHARVILMLSERDVMIQFADYIIEKGLSVREAEVMVKDFEKKNVSRETLKEKNETVHPLTSLEEKFIQSLGLKVSVTGSIKKGKIEIHYFSQEELEYIYQRLVGKE</sequence>
<dbReference type="Proteomes" id="UP001056539">
    <property type="component" value="Chromosome"/>
</dbReference>
<dbReference type="Gene3D" id="1.10.10.2830">
    <property type="match status" value="1"/>
</dbReference>
<keyword evidence="2" id="KW-0159">Chromosome partition</keyword>
<dbReference type="Gene3D" id="3.90.1530.30">
    <property type="match status" value="1"/>
</dbReference>
<dbReference type="InterPro" id="IPR004437">
    <property type="entry name" value="ParB/RepB/Spo0J"/>
</dbReference>
<protein>
    <submittedName>
        <fullName evidence="5">ParB/RepB/Spo0J family partition protein</fullName>
    </submittedName>
</protein>
<dbReference type="PANTHER" id="PTHR33375">
    <property type="entry name" value="CHROMOSOME-PARTITIONING PROTEIN PARB-RELATED"/>
    <property type="match status" value="1"/>
</dbReference>
<reference evidence="5" key="2">
    <citation type="submission" date="2022-06" db="EMBL/GenBank/DDBJ databases">
        <title>Thermospira aquatica gen. nov., sp. nov.</title>
        <authorList>
            <person name="Ben Ali Gam Z."/>
            <person name="Labat M."/>
        </authorList>
    </citation>
    <scope>NUCLEOTIDE SEQUENCE</scope>
    <source>
        <strain evidence="5">F1F22</strain>
    </source>
</reference>
<dbReference type="NCBIfam" id="TIGR00180">
    <property type="entry name" value="parB_part"/>
    <property type="match status" value="1"/>
</dbReference>
<dbReference type="GO" id="GO:0045881">
    <property type="term" value="P:positive regulation of sporulation resulting in formation of a cellular spore"/>
    <property type="evidence" value="ECO:0007669"/>
    <property type="project" value="TreeGrafter"/>
</dbReference>
<proteinExistence type="inferred from homology"/>
<keyword evidence="6" id="KW-1185">Reference proteome</keyword>
<comment type="similarity">
    <text evidence="1">Belongs to the ParB family.</text>
</comment>
<dbReference type="FunFam" id="1.10.10.2830:FF:000001">
    <property type="entry name" value="Chromosome partitioning protein ParB"/>
    <property type="match status" value="1"/>
</dbReference>
<evidence type="ECO:0000256" key="1">
    <source>
        <dbReference type="ARBA" id="ARBA00006295"/>
    </source>
</evidence>
<dbReference type="SUPFAM" id="SSF110849">
    <property type="entry name" value="ParB/Sulfiredoxin"/>
    <property type="match status" value="1"/>
</dbReference>
<evidence type="ECO:0000256" key="2">
    <source>
        <dbReference type="ARBA" id="ARBA00022829"/>
    </source>
</evidence>
<dbReference type="Pfam" id="PF02195">
    <property type="entry name" value="ParB_N"/>
    <property type="match status" value="1"/>
</dbReference>
<accession>A0AAX3BFZ1</accession>
<name>A0AAX3BFZ1_9SPIR</name>
<gene>
    <name evidence="5" type="ORF">KDW03_03835</name>
</gene>
<dbReference type="KEGG" id="taqu:KDW03_03835"/>
<dbReference type="InterPro" id="IPR041468">
    <property type="entry name" value="HTH_ParB/Spo0J"/>
</dbReference>
<dbReference type="InterPro" id="IPR057240">
    <property type="entry name" value="ParB_dimer_C"/>
</dbReference>
<dbReference type="GO" id="GO:0005694">
    <property type="term" value="C:chromosome"/>
    <property type="evidence" value="ECO:0007669"/>
    <property type="project" value="TreeGrafter"/>
</dbReference>